<feature type="transmembrane region" description="Helical" evidence="1">
    <location>
        <begin position="45"/>
        <end position="68"/>
    </location>
</feature>
<keyword evidence="1" id="KW-0812">Transmembrane</keyword>
<keyword evidence="3" id="KW-1185">Reference proteome</keyword>
<organism evidence="2 3">
    <name type="scientific">Enterococcus plantarum</name>
    <dbReference type="NCBI Taxonomy" id="1077675"/>
    <lineage>
        <taxon>Bacteria</taxon>
        <taxon>Bacillati</taxon>
        <taxon>Bacillota</taxon>
        <taxon>Bacilli</taxon>
        <taxon>Lactobacillales</taxon>
        <taxon>Enterococcaceae</taxon>
        <taxon>Enterococcus</taxon>
    </lineage>
</organism>
<dbReference type="EMBL" id="PIEU01000088">
    <property type="protein sequence ID" value="PZL72140.1"/>
    <property type="molecule type" value="Genomic_DNA"/>
</dbReference>
<evidence type="ECO:0000256" key="1">
    <source>
        <dbReference type="SAM" id="Phobius"/>
    </source>
</evidence>
<dbReference type="AlphaFoldDB" id="A0A2W3Z4A6"/>
<dbReference type="RefSeq" id="WP_111248226.1">
    <property type="nucleotide sequence ID" value="NZ_PIEU01000088.1"/>
</dbReference>
<keyword evidence="1" id="KW-0472">Membrane</keyword>
<evidence type="ECO:0000313" key="3">
    <source>
        <dbReference type="Proteomes" id="UP000249828"/>
    </source>
</evidence>
<protein>
    <submittedName>
        <fullName evidence="2">Uncharacterized protein</fullName>
    </submittedName>
</protein>
<feature type="transmembrane region" description="Helical" evidence="1">
    <location>
        <begin position="74"/>
        <end position="96"/>
    </location>
</feature>
<evidence type="ECO:0000313" key="2">
    <source>
        <dbReference type="EMBL" id="PZL72140.1"/>
    </source>
</evidence>
<comment type="caution">
    <text evidence="2">The sequence shown here is derived from an EMBL/GenBank/DDBJ whole genome shotgun (WGS) entry which is preliminary data.</text>
</comment>
<feature type="transmembrane region" description="Helical" evidence="1">
    <location>
        <begin position="6"/>
        <end position="24"/>
    </location>
</feature>
<name>A0A2W3Z4A6_9ENTE</name>
<accession>A0A2W3Z4A6</accession>
<gene>
    <name evidence="2" type="ORF">CI088_11050</name>
</gene>
<dbReference type="Proteomes" id="UP000249828">
    <property type="component" value="Unassembled WGS sequence"/>
</dbReference>
<proteinExistence type="predicted"/>
<reference evidence="2 3" key="1">
    <citation type="submission" date="2017-11" db="EMBL/GenBank/DDBJ databases">
        <title>Draft genome sequence of Enterococcus plantarum TRW2 strain isolated from lettuce.</title>
        <authorList>
            <person name="Kim E.B."/>
            <person name="Marco M.L."/>
            <person name="Williams T.R."/>
            <person name="You I.H."/>
        </authorList>
    </citation>
    <scope>NUCLEOTIDE SEQUENCE [LARGE SCALE GENOMIC DNA]</scope>
    <source>
        <strain evidence="2 3">TRW2</strain>
    </source>
</reference>
<keyword evidence="1" id="KW-1133">Transmembrane helix</keyword>
<sequence length="170" mass="19788">MEFKDVGVIISGLALLAAFINNVVRYSNADTIELILMNTKDRNAAAFYQFITSILSFAFVLSIFFYQLTSEKNIFMTVFSGIGSFILIIIIFRLAFVKNVYFFYKEATPYKIISRIDNDYLLVAYRENKKIRKKIVPLSLIDNKNLYVSKKMLLDKDYTVRQINKKLKIN</sequence>